<reference evidence="2 3" key="1">
    <citation type="journal article" date="2012" name="PLoS Pathog.">
        <title>Diverse lifestyles and strategies of plant pathogenesis encoded in the genomes of eighteen Dothideomycetes fungi.</title>
        <authorList>
            <person name="Ohm R.A."/>
            <person name="Feau N."/>
            <person name="Henrissat B."/>
            <person name="Schoch C.L."/>
            <person name="Horwitz B.A."/>
            <person name="Barry K.W."/>
            <person name="Condon B.J."/>
            <person name="Copeland A.C."/>
            <person name="Dhillon B."/>
            <person name="Glaser F."/>
            <person name="Hesse C.N."/>
            <person name="Kosti I."/>
            <person name="LaButti K."/>
            <person name="Lindquist E.A."/>
            <person name="Lucas S."/>
            <person name="Salamov A.A."/>
            <person name="Bradshaw R.E."/>
            <person name="Ciuffetti L."/>
            <person name="Hamelin R.C."/>
            <person name="Kema G.H.J."/>
            <person name="Lawrence C."/>
            <person name="Scott J.A."/>
            <person name="Spatafora J.W."/>
            <person name="Turgeon B.G."/>
            <person name="de Wit P.J.G.M."/>
            <person name="Zhong S."/>
            <person name="Goodwin S.B."/>
            <person name="Grigoriev I.V."/>
        </authorList>
    </citation>
    <scope>NUCLEOTIDE SEQUENCE [LARGE SCALE GENOMIC DNA]</scope>
    <source>
        <strain evidence="3">28A</strain>
    </source>
</reference>
<dbReference type="GeneID" id="19400205"/>
<reference evidence="2 3" key="2">
    <citation type="journal article" date="2013" name="PLoS Genet.">
        <title>Comparative genome structure, secondary metabolite, and effector coding capacity across Cochliobolus pathogens.</title>
        <authorList>
            <person name="Condon B.J."/>
            <person name="Leng Y."/>
            <person name="Wu D."/>
            <person name="Bushley K.E."/>
            <person name="Ohm R.A."/>
            <person name="Otillar R."/>
            <person name="Martin J."/>
            <person name="Schackwitz W."/>
            <person name="Grimwood J."/>
            <person name="MohdZainudin N."/>
            <person name="Xue C."/>
            <person name="Wang R."/>
            <person name="Manning V.A."/>
            <person name="Dhillon B."/>
            <person name="Tu Z.J."/>
            <person name="Steffenson B.J."/>
            <person name="Salamov A."/>
            <person name="Sun H."/>
            <person name="Lowry S."/>
            <person name="LaButti K."/>
            <person name="Han J."/>
            <person name="Copeland A."/>
            <person name="Lindquist E."/>
            <person name="Barry K."/>
            <person name="Schmutz J."/>
            <person name="Baker S.E."/>
            <person name="Ciuffetti L.M."/>
            <person name="Grigoriev I.V."/>
            <person name="Zhong S."/>
            <person name="Turgeon B.G."/>
        </authorList>
    </citation>
    <scope>NUCLEOTIDE SEQUENCE [LARGE SCALE GENOMIC DNA]</scope>
    <source>
        <strain evidence="3">28A</strain>
    </source>
</reference>
<evidence type="ECO:0000313" key="2">
    <source>
        <dbReference type="EMBL" id="EOA89698.1"/>
    </source>
</evidence>
<evidence type="ECO:0000313" key="3">
    <source>
        <dbReference type="Proteomes" id="UP000016935"/>
    </source>
</evidence>
<dbReference type="AlphaFoldDB" id="R0K9P1"/>
<protein>
    <submittedName>
        <fullName evidence="2">Uncharacterized protein</fullName>
    </submittedName>
</protein>
<dbReference type="RefSeq" id="XP_008022654.1">
    <property type="nucleotide sequence ID" value="XM_008024463.1"/>
</dbReference>
<sequence>MSQHATSLGRQKELAHGRQTLDKSTRPSTIDTRPRLHGPTLRLYSAWARQGYQADRLIRLSAEPLGKAFTKPSATALLILSPPGSWSRLR</sequence>
<dbReference type="Proteomes" id="UP000016935">
    <property type="component" value="Unassembled WGS sequence"/>
</dbReference>
<feature type="region of interest" description="Disordered" evidence="1">
    <location>
        <begin position="1"/>
        <end position="36"/>
    </location>
</feature>
<dbReference type="EMBL" id="KB908504">
    <property type="protein sequence ID" value="EOA89698.1"/>
    <property type="molecule type" value="Genomic_DNA"/>
</dbReference>
<proteinExistence type="predicted"/>
<gene>
    <name evidence="2" type="ORF">SETTUDRAFT_167518</name>
</gene>
<feature type="compositionally biased region" description="Basic and acidic residues" evidence="1">
    <location>
        <begin position="10"/>
        <end position="25"/>
    </location>
</feature>
<keyword evidence="3" id="KW-1185">Reference proteome</keyword>
<dbReference type="HOGENOM" id="CLU_2442259_0_0_1"/>
<evidence type="ECO:0000256" key="1">
    <source>
        <dbReference type="SAM" id="MobiDB-lite"/>
    </source>
</evidence>
<organism evidence="2 3">
    <name type="scientific">Exserohilum turcicum (strain 28A)</name>
    <name type="common">Northern leaf blight fungus</name>
    <name type="synonym">Setosphaeria turcica</name>
    <dbReference type="NCBI Taxonomy" id="671987"/>
    <lineage>
        <taxon>Eukaryota</taxon>
        <taxon>Fungi</taxon>
        <taxon>Dikarya</taxon>
        <taxon>Ascomycota</taxon>
        <taxon>Pezizomycotina</taxon>
        <taxon>Dothideomycetes</taxon>
        <taxon>Pleosporomycetidae</taxon>
        <taxon>Pleosporales</taxon>
        <taxon>Pleosporineae</taxon>
        <taxon>Pleosporaceae</taxon>
        <taxon>Exserohilum</taxon>
    </lineage>
</organism>
<name>R0K9P1_EXST2</name>
<accession>R0K9P1</accession>